<dbReference type="AlphaFoldDB" id="A0A8H4R2P1"/>
<protein>
    <recommendedName>
        <fullName evidence="3">F-box domain-containing protein</fullName>
    </recommendedName>
</protein>
<organism evidence="1 2">
    <name type="scientific">Agrocybe pediades</name>
    <dbReference type="NCBI Taxonomy" id="84607"/>
    <lineage>
        <taxon>Eukaryota</taxon>
        <taxon>Fungi</taxon>
        <taxon>Dikarya</taxon>
        <taxon>Basidiomycota</taxon>
        <taxon>Agaricomycotina</taxon>
        <taxon>Agaricomycetes</taxon>
        <taxon>Agaricomycetidae</taxon>
        <taxon>Agaricales</taxon>
        <taxon>Agaricineae</taxon>
        <taxon>Strophariaceae</taxon>
        <taxon>Agrocybe</taxon>
    </lineage>
</organism>
<sequence>MVCADCDDWRALALAQLFYTFTCTRQPRESCGFCNELSIIESQIRDSAAFLQSLLQKHKSKKEQINDIHSPIVQLPPEISSTIFLYSLPGDVFGHYPSRKKREAIFRPLLIGAICKAWRDVAWATPQLWAQPFFDDSIVGDLDRHPLALEWLSRAQRVPVTLNIILEEPHFPLSKGTDTLQSFLKVISDFPFQLKTISARMTLYLMQYMFRDARKWDNIDNLLLCPTAGSVDSFLVEKPLFWGQAKPSPRNVAIFVGPVTIDRVNIDWSRVKVASVRNLSQAESVEFLNSHPTLNKCEFIDIKDGPHLSETSASALTTTITHRHLQSLSLSKFRSQGGMFFSRLFLPGLLYFSFNKDGPLTNLSSEILCFFQRSRPSQLQKLELAGVNFNLHDLQSLLEFVPEVSHLHLPIRRDMSDHNIGNKLQDPILCRLADTMDEPGLFVPRLRILELSTIESSLDTQWDTVAAIVALSNLALTRNGIPSQPSAYSESRMHLVRSTSARYSRWHASLYDIPHRSMRANTSACRFNRS</sequence>
<proteinExistence type="predicted"/>
<gene>
    <name evidence="1" type="ORF">D9613_000015</name>
</gene>
<reference evidence="1 2" key="1">
    <citation type="submission" date="2019-12" db="EMBL/GenBank/DDBJ databases">
        <authorList>
            <person name="Floudas D."/>
            <person name="Bentzer J."/>
            <person name="Ahren D."/>
            <person name="Johansson T."/>
            <person name="Persson P."/>
            <person name="Tunlid A."/>
        </authorList>
    </citation>
    <scope>NUCLEOTIDE SEQUENCE [LARGE SCALE GENOMIC DNA]</scope>
    <source>
        <strain evidence="1 2">CBS 102.39</strain>
    </source>
</reference>
<accession>A0A8H4R2P1</accession>
<keyword evidence="2" id="KW-1185">Reference proteome</keyword>
<evidence type="ECO:0000313" key="1">
    <source>
        <dbReference type="EMBL" id="KAF4620692.1"/>
    </source>
</evidence>
<name>A0A8H4R2P1_9AGAR</name>
<dbReference type="Proteomes" id="UP000521872">
    <property type="component" value="Unassembled WGS sequence"/>
</dbReference>
<dbReference type="EMBL" id="JAACJL010000015">
    <property type="protein sequence ID" value="KAF4620692.1"/>
    <property type="molecule type" value="Genomic_DNA"/>
</dbReference>
<dbReference type="SUPFAM" id="SSF52047">
    <property type="entry name" value="RNI-like"/>
    <property type="match status" value="1"/>
</dbReference>
<evidence type="ECO:0000313" key="2">
    <source>
        <dbReference type="Proteomes" id="UP000521872"/>
    </source>
</evidence>
<evidence type="ECO:0008006" key="3">
    <source>
        <dbReference type="Google" id="ProtNLM"/>
    </source>
</evidence>
<comment type="caution">
    <text evidence="1">The sequence shown here is derived from an EMBL/GenBank/DDBJ whole genome shotgun (WGS) entry which is preliminary data.</text>
</comment>